<dbReference type="FunFam" id="1.20.80.10:FF:000010">
    <property type="entry name" value="Acyl-CoA-binding domain-containing protein 5"/>
    <property type="match status" value="1"/>
</dbReference>
<dbReference type="SUPFAM" id="SSF47027">
    <property type="entry name" value="Acyl-CoA binding protein"/>
    <property type="match status" value="1"/>
</dbReference>
<dbReference type="GO" id="GO:0006631">
    <property type="term" value="P:fatty acid metabolic process"/>
    <property type="evidence" value="ECO:0007669"/>
    <property type="project" value="TreeGrafter"/>
</dbReference>
<dbReference type="InterPro" id="IPR035984">
    <property type="entry name" value="Acyl-CoA-binding_sf"/>
</dbReference>
<reference evidence="5" key="1">
    <citation type="submission" date="2022-11" db="UniProtKB">
        <authorList>
            <consortium name="WormBaseParasite"/>
        </authorList>
    </citation>
    <scope>IDENTIFICATION</scope>
</reference>
<evidence type="ECO:0000256" key="2">
    <source>
        <dbReference type="ARBA" id="ARBA00059808"/>
    </source>
</evidence>
<dbReference type="InterPro" id="IPR022408">
    <property type="entry name" value="Acyl-CoA-binding_prot_CS"/>
</dbReference>
<evidence type="ECO:0000259" key="3">
    <source>
        <dbReference type="PROSITE" id="PS51228"/>
    </source>
</evidence>
<dbReference type="AlphaFoldDB" id="A0A915PRL0"/>
<dbReference type="Proteomes" id="UP000887581">
    <property type="component" value="Unplaced"/>
</dbReference>
<dbReference type="PROSITE" id="PS51228">
    <property type="entry name" value="ACB_2"/>
    <property type="match status" value="1"/>
</dbReference>
<name>A0A915PRL0_9BILA</name>
<proteinExistence type="predicted"/>
<sequence>MSLEEKFQAAATIVQKLPKTGPLVLTDDKKLEFYSLYKQATMGENKETPPSFVHFIEKAKWTAWKKLGNMSSDEAKEKYIDLVKETIDEMSKTMNVNEWLQQIDSMLTEKLALIKAN</sequence>
<feature type="domain" description="ACB" evidence="3">
    <location>
        <begin position="3"/>
        <end position="92"/>
    </location>
</feature>
<dbReference type="PROSITE" id="PS00880">
    <property type="entry name" value="ACB_1"/>
    <property type="match status" value="1"/>
</dbReference>
<comment type="function">
    <text evidence="2">Binds medium- and long-chain acyl-CoA esters with very high affinity and may function as an intracellular carrier of acyl-CoA esters.</text>
</comment>
<dbReference type="InterPro" id="IPR014352">
    <property type="entry name" value="FERM/acyl-CoA-bd_prot_sf"/>
</dbReference>
<protein>
    <submittedName>
        <fullName evidence="5">ACB domain-containing protein</fullName>
    </submittedName>
</protein>
<evidence type="ECO:0000313" key="5">
    <source>
        <dbReference type="WBParaSite" id="sdigi.contig369.g7807.t1"/>
    </source>
</evidence>
<dbReference type="GO" id="GO:0000062">
    <property type="term" value="F:fatty-acyl-CoA binding"/>
    <property type="evidence" value="ECO:0007669"/>
    <property type="project" value="InterPro"/>
</dbReference>
<keyword evidence="1" id="KW-0446">Lipid-binding</keyword>
<accession>A0A915PRL0</accession>
<organism evidence="4 5">
    <name type="scientific">Setaria digitata</name>
    <dbReference type="NCBI Taxonomy" id="48799"/>
    <lineage>
        <taxon>Eukaryota</taxon>
        <taxon>Metazoa</taxon>
        <taxon>Ecdysozoa</taxon>
        <taxon>Nematoda</taxon>
        <taxon>Chromadorea</taxon>
        <taxon>Rhabditida</taxon>
        <taxon>Spirurina</taxon>
        <taxon>Spiruromorpha</taxon>
        <taxon>Filarioidea</taxon>
        <taxon>Setariidae</taxon>
        <taxon>Setaria</taxon>
    </lineage>
</organism>
<dbReference type="InterPro" id="IPR000582">
    <property type="entry name" value="Acyl-CoA-binding_protein"/>
</dbReference>
<dbReference type="PANTHER" id="PTHR23310">
    <property type="entry name" value="ACYL-COA-BINDING PROTEIN, ACBP"/>
    <property type="match status" value="1"/>
</dbReference>
<dbReference type="PRINTS" id="PR00689">
    <property type="entry name" value="ACOABINDINGP"/>
</dbReference>
<evidence type="ECO:0000313" key="4">
    <source>
        <dbReference type="Proteomes" id="UP000887581"/>
    </source>
</evidence>
<dbReference type="GO" id="GO:0005737">
    <property type="term" value="C:cytoplasm"/>
    <property type="evidence" value="ECO:0007669"/>
    <property type="project" value="TreeGrafter"/>
</dbReference>
<dbReference type="Gene3D" id="1.20.80.10">
    <property type="match status" value="1"/>
</dbReference>
<dbReference type="WBParaSite" id="sdigi.contig369.g7807.t1">
    <property type="protein sequence ID" value="sdigi.contig369.g7807.t1"/>
    <property type="gene ID" value="sdigi.contig369.g7807"/>
</dbReference>
<dbReference type="Pfam" id="PF00887">
    <property type="entry name" value="ACBP"/>
    <property type="match status" value="1"/>
</dbReference>
<dbReference type="GO" id="GO:0019915">
    <property type="term" value="P:lipid storage"/>
    <property type="evidence" value="ECO:0007669"/>
    <property type="project" value="UniProtKB-ARBA"/>
</dbReference>
<dbReference type="PANTHER" id="PTHR23310:SF120">
    <property type="entry name" value="ACYL-COA-BINDING PROTEIN HOMOLOG 3"/>
    <property type="match status" value="1"/>
</dbReference>
<keyword evidence="4" id="KW-1185">Reference proteome</keyword>
<evidence type="ECO:0000256" key="1">
    <source>
        <dbReference type="ARBA" id="ARBA00023121"/>
    </source>
</evidence>